<proteinExistence type="predicted"/>
<accession>A0A9P4MG69</accession>
<dbReference type="SUPFAM" id="SSF54909">
    <property type="entry name" value="Dimeric alpha+beta barrel"/>
    <property type="match status" value="1"/>
</dbReference>
<name>A0A9P4MG69_9PEZI</name>
<dbReference type="PANTHER" id="PTHR40624">
    <property type="entry name" value="BIOSYNTHESIS MONOOXYGENASE, PUTATIVE (AFU_ORTHOLOGUE AFUA_1G12025)-RELATED"/>
    <property type="match status" value="1"/>
</dbReference>
<protein>
    <recommendedName>
        <fullName evidence="1">ABM domain-containing protein</fullName>
    </recommendedName>
</protein>
<keyword evidence="3" id="KW-1185">Reference proteome</keyword>
<organism evidence="2 3">
    <name type="scientific">Rhizodiscina lignyota</name>
    <dbReference type="NCBI Taxonomy" id="1504668"/>
    <lineage>
        <taxon>Eukaryota</taxon>
        <taxon>Fungi</taxon>
        <taxon>Dikarya</taxon>
        <taxon>Ascomycota</taxon>
        <taxon>Pezizomycotina</taxon>
        <taxon>Dothideomycetes</taxon>
        <taxon>Pleosporomycetidae</taxon>
        <taxon>Aulographales</taxon>
        <taxon>Rhizodiscinaceae</taxon>
        <taxon>Rhizodiscina</taxon>
    </lineage>
</organism>
<dbReference type="PANTHER" id="PTHR40624:SF1">
    <property type="entry name" value="BIOSYNTHESIS MONOOXYGENASE, PUTATIVE (AFU_ORTHOLOGUE AFUA_1G12025)-RELATED"/>
    <property type="match status" value="1"/>
</dbReference>
<dbReference type="OrthoDB" id="4520428at2759"/>
<feature type="domain" description="ABM" evidence="1">
    <location>
        <begin position="168"/>
        <end position="220"/>
    </location>
</feature>
<comment type="caution">
    <text evidence="2">The sequence shown here is derived from an EMBL/GenBank/DDBJ whole genome shotgun (WGS) entry which is preliminary data.</text>
</comment>
<dbReference type="InterPro" id="IPR007138">
    <property type="entry name" value="ABM_dom"/>
</dbReference>
<evidence type="ECO:0000259" key="1">
    <source>
        <dbReference type="Pfam" id="PF03992"/>
    </source>
</evidence>
<dbReference type="Pfam" id="PF03992">
    <property type="entry name" value="ABM"/>
    <property type="match status" value="1"/>
</dbReference>
<dbReference type="EMBL" id="ML978121">
    <property type="protein sequence ID" value="KAF2104229.1"/>
    <property type="molecule type" value="Genomic_DNA"/>
</dbReference>
<sequence length="245" mass="27877">MDSDPEKLKIVEAVEQSNASTDIHDSTSPEDGKVIDGLTKVMHYSKENEPGVPQYAITVPRDESDEKSVFVIEEYILLSHSYQCLVPNSARYANKTTLDAHMKTNVIQDLLKTFGSELLLEGNPQVYNLQTLHVLTRPEANRADSYIVFGIISYVKGKVAEGLPFWKAVFETTKTDEPGSFGYCVCRDEEENPDELYTVEVYESEKYLWDVHAKSHAVKANMKTMHIREGLQRYFLKLVAGYFHK</sequence>
<evidence type="ECO:0000313" key="3">
    <source>
        <dbReference type="Proteomes" id="UP000799772"/>
    </source>
</evidence>
<reference evidence="2" key="1">
    <citation type="journal article" date="2020" name="Stud. Mycol.">
        <title>101 Dothideomycetes genomes: a test case for predicting lifestyles and emergence of pathogens.</title>
        <authorList>
            <person name="Haridas S."/>
            <person name="Albert R."/>
            <person name="Binder M."/>
            <person name="Bloem J."/>
            <person name="Labutti K."/>
            <person name="Salamov A."/>
            <person name="Andreopoulos B."/>
            <person name="Baker S."/>
            <person name="Barry K."/>
            <person name="Bills G."/>
            <person name="Bluhm B."/>
            <person name="Cannon C."/>
            <person name="Castanera R."/>
            <person name="Culley D."/>
            <person name="Daum C."/>
            <person name="Ezra D."/>
            <person name="Gonzalez J."/>
            <person name="Henrissat B."/>
            <person name="Kuo A."/>
            <person name="Liang C."/>
            <person name="Lipzen A."/>
            <person name="Lutzoni F."/>
            <person name="Magnuson J."/>
            <person name="Mondo S."/>
            <person name="Nolan M."/>
            <person name="Ohm R."/>
            <person name="Pangilinan J."/>
            <person name="Park H.-J."/>
            <person name="Ramirez L."/>
            <person name="Alfaro M."/>
            <person name="Sun H."/>
            <person name="Tritt A."/>
            <person name="Yoshinaga Y."/>
            <person name="Zwiers L.-H."/>
            <person name="Turgeon B."/>
            <person name="Goodwin S."/>
            <person name="Spatafora J."/>
            <person name="Crous P."/>
            <person name="Grigoriev I."/>
        </authorList>
    </citation>
    <scope>NUCLEOTIDE SEQUENCE</scope>
    <source>
        <strain evidence="2">CBS 133067</strain>
    </source>
</reference>
<evidence type="ECO:0000313" key="2">
    <source>
        <dbReference type="EMBL" id="KAF2104229.1"/>
    </source>
</evidence>
<dbReference type="Gene3D" id="3.30.70.100">
    <property type="match status" value="1"/>
</dbReference>
<dbReference type="InterPro" id="IPR011008">
    <property type="entry name" value="Dimeric_a/b-barrel"/>
</dbReference>
<gene>
    <name evidence="2" type="ORF">NA57DRAFT_70446</name>
</gene>
<dbReference type="AlphaFoldDB" id="A0A9P4MG69"/>
<dbReference type="Proteomes" id="UP000799772">
    <property type="component" value="Unassembled WGS sequence"/>
</dbReference>